<comment type="caution">
    <text evidence="2">The sequence shown here is derived from an EMBL/GenBank/DDBJ whole genome shotgun (WGS) entry which is preliminary data.</text>
</comment>
<name>A0A430B0R9_9ENTE</name>
<dbReference type="OrthoDB" id="9135364at2"/>
<evidence type="ECO:0000313" key="3">
    <source>
        <dbReference type="Proteomes" id="UP000286773"/>
    </source>
</evidence>
<protein>
    <recommendedName>
        <fullName evidence="1">DUF6440 domain-containing protein</fullName>
    </recommendedName>
</protein>
<feature type="domain" description="DUF6440" evidence="1">
    <location>
        <begin position="15"/>
        <end position="53"/>
    </location>
</feature>
<dbReference type="Pfam" id="PF20037">
    <property type="entry name" value="DUF6440"/>
    <property type="match status" value="1"/>
</dbReference>
<evidence type="ECO:0000313" key="2">
    <source>
        <dbReference type="EMBL" id="RSU13918.1"/>
    </source>
</evidence>
<dbReference type="EMBL" id="NGKC01000002">
    <property type="protein sequence ID" value="RSU13918.1"/>
    <property type="molecule type" value="Genomic_DNA"/>
</dbReference>
<accession>A0A430B0R9</accession>
<dbReference type="RefSeq" id="WP_126812346.1">
    <property type="nucleotide sequence ID" value="NZ_NGKC01000002.1"/>
</dbReference>
<dbReference type="Proteomes" id="UP000286773">
    <property type="component" value="Unassembled WGS sequence"/>
</dbReference>
<proteinExistence type="predicted"/>
<evidence type="ECO:0000259" key="1">
    <source>
        <dbReference type="Pfam" id="PF20037"/>
    </source>
</evidence>
<organism evidence="2 3">
    <name type="scientific">Vagococcus acidifermentans</name>
    <dbReference type="NCBI Taxonomy" id="564710"/>
    <lineage>
        <taxon>Bacteria</taxon>
        <taxon>Bacillati</taxon>
        <taxon>Bacillota</taxon>
        <taxon>Bacilli</taxon>
        <taxon>Lactobacillales</taxon>
        <taxon>Enterococcaceae</taxon>
        <taxon>Vagococcus</taxon>
    </lineage>
</organism>
<sequence length="68" mass="7469">MAKNRIEKLPGSLFSGMGDVYVDRETGVEYLVFDNGSGVAVTPLYTQEGAIKVNQEYAARLNEKELAD</sequence>
<keyword evidence="3" id="KW-1185">Reference proteome</keyword>
<gene>
    <name evidence="2" type="ORF">CBF27_03180</name>
</gene>
<dbReference type="AlphaFoldDB" id="A0A430B0R9"/>
<dbReference type="InterPro" id="IPR045515">
    <property type="entry name" value="DUF6440"/>
</dbReference>
<reference evidence="2 3" key="1">
    <citation type="submission" date="2017-05" db="EMBL/GenBank/DDBJ databases">
        <title>Vagococcus spp. assemblies.</title>
        <authorList>
            <person name="Gulvik C.A."/>
        </authorList>
    </citation>
    <scope>NUCLEOTIDE SEQUENCE [LARGE SCALE GENOMIC DNA]</scope>
    <source>
        <strain evidence="2 3">LMG 24798</strain>
    </source>
</reference>